<dbReference type="Pfam" id="PF00072">
    <property type="entry name" value="Response_reg"/>
    <property type="match status" value="1"/>
</dbReference>
<dbReference type="PANTHER" id="PTHR45339">
    <property type="entry name" value="HYBRID SIGNAL TRANSDUCTION HISTIDINE KINASE J"/>
    <property type="match status" value="1"/>
</dbReference>
<name>A0ABT5I9K2_9CAUL</name>
<evidence type="ECO:0000256" key="2">
    <source>
        <dbReference type="ARBA" id="ARBA00023012"/>
    </source>
</evidence>
<dbReference type="EMBL" id="JAQQKW010000001">
    <property type="protein sequence ID" value="MDC7692697.1"/>
    <property type="molecule type" value="Genomic_DNA"/>
</dbReference>
<dbReference type="SUPFAM" id="SSF52172">
    <property type="entry name" value="CheY-like"/>
    <property type="match status" value="1"/>
</dbReference>
<evidence type="ECO:0000259" key="4">
    <source>
        <dbReference type="PROSITE" id="PS50110"/>
    </source>
</evidence>
<feature type="domain" description="Response regulatory" evidence="4">
    <location>
        <begin position="8"/>
        <end position="123"/>
    </location>
</feature>
<dbReference type="InterPro" id="IPR011006">
    <property type="entry name" value="CheY-like_superfamily"/>
</dbReference>
<dbReference type="Proteomes" id="UP001216595">
    <property type="component" value="Unassembled WGS sequence"/>
</dbReference>
<accession>A0ABT5I9K2</accession>
<proteinExistence type="predicted"/>
<keyword evidence="2" id="KW-0902">Two-component regulatory system</keyword>
<keyword evidence="1 3" id="KW-0597">Phosphoprotein</keyword>
<dbReference type="PROSITE" id="PS50110">
    <property type="entry name" value="RESPONSE_REGULATORY"/>
    <property type="match status" value="1"/>
</dbReference>
<evidence type="ECO:0000256" key="3">
    <source>
        <dbReference type="PROSITE-ProRule" id="PRU00169"/>
    </source>
</evidence>
<dbReference type="RefSeq" id="WP_272739470.1">
    <property type="nucleotide sequence ID" value="NZ_JAQQKW010000001.1"/>
</dbReference>
<gene>
    <name evidence="5" type="ORF">PQU94_00215</name>
</gene>
<dbReference type="PANTHER" id="PTHR45339:SF1">
    <property type="entry name" value="HYBRID SIGNAL TRANSDUCTION HISTIDINE KINASE J"/>
    <property type="match status" value="1"/>
</dbReference>
<dbReference type="InterPro" id="IPR001789">
    <property type="entry name" value="Sig_transdc_resp-reg_receiver"/>
</dbReference>
<feature type="modified residue" description="4-aspartylphosphate" evidence="3">
    <location>
        <position position="57"/>
    </location>
</feature>
<protein>
    <submittedName>
        <fullName evidence="5">Response regulator</fullName>
    </submittedName>
</protein>
<evidence type="ECO:0000313" key="5">
    <source>
        <dbReference type="EMBL" id="MDC7692697.1"/>
    </source>
</evidence>
<dbReference type="Gene3D" id="3.40.50.2300">
    <property type="match status" value="1"/>
</dbReference>
<dbReference type="CDD" id="cd17546">
    <property type="entry name" value="REC_hyHK_CKI1_RcsC-like"/>
    <property type="match status" value="1"/>
</dbReference>
<organism evidence="5 6">
    <name type="scientific">Asticcacaulis currens</name>
    <dbReference type="NCBI Taxonomy" id="2984210"/>
    <lineage>
        <taxon>Bacteria</taxon>
        <taxon>Pseudomonadati</taxon>
        <taxon>Pseudomonadota</taxon>
        <taxon>Alphaproteobacteria</taxon>
        <taxon>Caulobacterales</taxon>
        <taxon>Caulobacteraceae</taxon>
        <taxon>Asticcacaulis</taxon>
    </lineage>
</organism>
<dbReference type="SMART" id="SM00448">
    <property type="entry name" value="REC"/>
    <property type="match status" value="1"/>
</dbReference>
<evidence type="ECO:0000256" key="1">
    <source>
        <dbReference type="ARBA" id="ARBA00022553"/>
    </source>
</evidence>
<reference evidence="5 6" key="1">
    <citation type="submission" date="2023-01" db="EMBL/GenBank/DDBJ databases">
        <title>Novel species of the genus Asticcacaulis isolated from rivers.</title>
        <authorList>
            <person name="Lu H."/>
        </authorList>
    </citation>
    <scope>NUCLEOTIDE SEQUENCE [LARGE SCALE GENOMIC DNA]</scope>
    <source>
        <strain evidence="5 6">DXS10W</strain>
    </source>
</reference>
<comment type="caution">
    <text evidence="5">The sequence shown here is derived from an EMBL/GenBank/DDBJ whole genome shotgun (WGS) entry which is preliminary data.</text>
</comment>
<evidence type="ECO:0000313" key="6">
    <source>
        <dbReference type="Proteomes" id="UP001216595"/>
    </source>
</evidence>
<keyword evidence="6" id="KW-1185">Reference proteome</keyword>
<sequence length="135" mass="14747">MSLPEARTVLIVDDHEVNRRLASLFLQPLGWRAVMAANGNQALEIAAIQRVDLILMDMIMPGLNGLETTAALRQADGPNRDTPVIAVTGTEDNLREWAALGVTQRVLKPVDPDRLIEAVAEATRRNPGSSWRISA</sequence>